<accession>G5IEA4</accession>
<dbReference type="HOGENOM" id="CLU_000604_1_2_9"/>
<dbReference type="AlphaFoldDB" id="G5IEA4"/>
<organism evidence="6 7">
    <name type="scientific">Hungatella hathewayi WAL-18680</name>
    <dbReference type="NCBI Taxonomy" id="742737"/>
    <lineage>
        <taxon>Bacteria</taxon>
        <taxon>Bacillati</taxon>
        <taxon>Bacillota</taxon>
        <taxon>Clostridia</taxon>
        <taxon>Lachnospirales</taxon>
        <taxon>Lachnospiraceae</taxon>
        <taxon>Hungatella</taxon>
    </lineage>
</organism>
<dbReference type="SUPFAM" id="SSF52540">
    <property type="entry name" value="P-loop containing nucleoside triphosphate hydrolases"/>
    <property type="match status" value="1"/>
</dbReference>
<dbReference type="InterPro" id="IPR017871">
    <property type="entry name" value="ABC_transporter-like_CS"/>
</dbReference>
<sequence length="304" mass="34195">MKNDIICQTSKLTKSYGKAFALKDVDFQLKKGDIYGLIGENGAGKTTLIKILAGIIFPTEGEVELFGGREARMLERARTRVGFTIENPAIYDDMTARENMMIQCRQRGISDGRVVDNLLEMVGLEGGDRKKTKRYSLGMKQRLAIGMALLGEPEILVLDEPVNGLDPMGIMELRELLTKLNRERGVTIVISSHILGELHKLAACYGILHRGKMIAQMTASQLDEKCQKYLRIRVHDVSKALDVLRTMGIRRIENDGEGGLRIYDCRMDSGELNDRLVQNGIRVKELVMDSGNLETFFFHMIKEN</sequence>
<evidence type="ECO:0000256" key="2">
    <source>
        <dbReference type="ARBA" id="ARBA00022448"/>
    </source>
</evidence>
<comment type="caution">
    <text evidence="6">The sequence shown here is derived from an EMBL/GenBank/DDBJ whole genome shotgun (WGS) entry which is preliminary data.</text>
</comment>
<evidence type="ECO:0000256" key="1">
    <source>
        <dbReference type="ARBA" id="ARBA00005417"/>
    </source>
</evidence>
<dbReference type="InterPro" id="IPR003593">
    <property type="entry name" value="AAA+_ATPase"/>
</dbReference>
<dbReference type="GO" id="GO:0016887">
    <property type="term" value="F:ATP hydrolysis activity"/>
    <property type="evidence" value="ECO:0007669"/>
    <property type="project" value="InterPro"/>
</dbReference>
<comment type="similarity">
    <text evidence="1">Belongs to the ABC transporter superfamily.</text>
</comment>
<dbReference type="PANTHER" id="PTHR43335:SF8">
    <property type="entry name" value="ABC TRANSPORTER, ATP-BINDING PROTEIN"/>
    <property type="match status" value="1"/>
</dbReference>
<reference evidence="6 7" key="1">
    <citation type="submission" date="2011-08" db="EMBL/GenBank/DDBJ databases">
        <title>The Genome Sequence of Clostridium hathewayi WAL-18680.</title>
        <authorList>
            <consortium name="The Broad Institute Genome Sequencing Platform"/>
            <person name="Earl A."/>
            <person name="Ward D."/>
            <person name="Feldgarden M."/>
            <person name="Gevers D."/>
            <person name="Finegold S.M."/>
            <person name="Summanen P.H."/>
            <person name="Molitoris D.R."/>
            <person name="Song M."/>
            <person name="Daigneault M."/>
            <person name="Allen-Vercoe E."/>
            <person name="Young S.K."/>
            <person name="Zeng Q."/>
            <person name="Gargeya S."/>
            <person name="Fitzgerald M."/>
            <person name="Haas B."/>
            <person name="Abouelleil A."/>
            <person name="Alvarado L."/>
            <person name="Arachchi H.M."/>
            <person name="Berlin A."/>
            <person name="Brown A."/>
            <person name="Chapman S.B."/>
            <person name="Chen Z."/>
            <person name="Dunbar C."/>
            <person name="Freedman E."/>
            <person name="Gearin G."/>
            <person name="Gellesch M."/>
            <person name="Goldberg J."/>
            <person name="Griggs A."/>
            <person name="Gujja S."/>
            <person name="Heiman D."/>
            <person name="Howarth C."/>
            <person name="Larson L."/>
            <person name="Lui A."/>
            <person name="MacDonald P.J.P."/>
            <person name="Montmayeur A."/>
            <person name="Murphy C."/>
            <person name="Neiman D."/>
            <person name="Pearson M."/>
            <person name="Priest M."/>
            <person name="Roberts A."/>
            <person name="Saif S."/>
            <person name="Shea T."/>
            <person name="Shenoy N."/>
            <person name="Sisk P."/>
            <person name="Stolte C."/>
            <person name="Sykes S."/>
            <person name="Wortman J."/>
            <person name="Nusbaum C."/>
            <person name="Birren B."/>
        </authorList>
    </citation>
    <scope>NUCLEOTIDE SEQUENCE [LARGE SCALE GENOMIC DNA]</scope>
    <source>
        <strain evidence="6 7">WAL-18680</strain>
    </source>
</reference>
<evidence type="ECO:0000256" key="4">
    <source>
        <dbReference type="ARBA" id="ARBA00022840"/>
    </source>
</evidence>
<dbReference type="InterPro" id="IPR003439">
    <property type="entry name" value="ABC_transporter-like_ATP-bd"/>
</dbReference>
<evidence type="ECO:0000259" key="5">
    <source>
        <dbReference type="PROSITE" id="PS50893"/>
    </source>
</evidence>
<dbReference type="PANTHER" id="PTHR43335">
    <property type="entry name" value="ABC TRANSPORTER, ATP-BINDING PROTEIN"/>
    <property type="match status" value="1"/>
</dbReference>
<dbReference type="Gene3D" id="3.40.50.300">
    <property type="entry name" value="P-loop containing nucleotide triphosphate hydrolases"/>
    <property type="match status" value="1"/>
</dbReference>
<dbReference type="PROSITE" id="PS50893">
    <property type="entry name" value="ABC_TRANSPORTER_2"/>
    <property type="match status" value="1"/>
</dbReference>
<dbReference type="PROSITE" id="PS00211">
    <property type="entry name" value="ABC_TRANSPORTER_1"/>
    <property type="match status" value="1"/>
</dbReference>
<keyword evidence="3" id="KW-0547">Nucleotide-binding</keyword>
<dbReference type="Pfam" id="PF00005">
    <property type="entry name" value="ABC_tran"/>
    <property type="match status" value="1"/>
</dbReference>
<feature type="domain" description="ABC transporter" evidence="5">
    <location>
        <begin position="7"/>
        <end position="235"/>
    </location>
</feature>
<evidence type="ECO:0000313" key="6">
    <source>
        <dbReference type="EMBL" id="EHI60159.1"/>
    </source>
</evidence>
<dbReference type="PATRIC" id="fig|742737.3.peg.1857"/>
<dbReference type="OrthoDB" id="9809205at2"/>
<keyword evidence="7" id="KW-1185">Reference proteome</keyword>
<dbReference type="InterPro" id="IPR027417">
    <property type="entry name" value="P-loop_NTPase"/>
</dbReference>
<name>G5IEA4_9FIRM</name>
<evidence type="ECO:0000256" key="3">
    <source>
        <dbReference type="ARBA" id="ARBA00022741"/>
    </source>
</evidence>
<dbReference type="GO" id="GO:0005524">
    <property type="term" value="F:ATP binding"/>
    <property type="evidence" value="ECO:0007669"/>
    <property type="project" value="UniProtKB-KW"/>
</dbReference>
<evidence type="ECO:0000313" key="7">
    <source>
        <dbReference type="Proteomes" id="UP000005384"/>
    </source>
</evidence>
<proteinExistence type="inferred from homology"/>
<keyword evidence="2" id="KW-0813">Transport</keyword>
<dbReference type="Proteomes" id="UP000005384">
    <property type="component" value="Unassembled WGS sequence"/>
</dbReference>
<gene>
    <name evidence="6" type="ORF">HMPREF9473_01831</name>
</gene>
<dbReference type="EMBL" id="ADLN01000033">
    <property type="protein sequence ID" value="EHI60159.1"/>
    <property type="molecule type" value="Genomic_DNA"/>
</dbReference>
<keyword evidence="4" id="KW-0067">ATP-binding</keyword>
<dbReference type="SMART" id="SM00382">
    <property type="entry name" value="AAA"/>
    <property type="match status" value="1"/>
</dbReference>
<dbReference type="RefSeq" id="WP_006779812.1">
    <property type="nucleotide sequence ID" value="NZ_CP040506.1"/>
</dbReference>
<protein>
    <recommendedName>
        <fullName evidence="5">ABC transporter domain-containing protein</fullName>
    </recommendedName>
</protein>